<evidence type="ECO:0000256" key="1">
    <source>
        <dbReference type="SAM" id="MobiDB-lite"/>
    </source>
</evidence>
<dbReference type="PROSITE" id="PS50835">
    <property type="entry name" value="IG_LIKE"/>
    <property type="match status" value="2"/>
</dbReference>
<dbReference type="InterPro" id="IPR004843">
    <property type="entry name" value="Calcineurin-like_PHP"/>
</dbReference>
<evidence type="ECO:0008006" key="5">
    <source>
        <dbReference type="Google" id="ProtNLM"/>
    </source>
</evidence>
<dbReference type="InterPro" id="IPR003961">
    <property type="entry name" value="FN3_dom"/>
</dbReference>
<proteinExistence type="predicted"/>
<dbReference type="Gene3D" id="2.60.40.10">
    <property type="entry name" value="Immunoglobulins"/>
    <property type="match status" value="4"/>
</dbReference>
<feature type="domain" description="Fibronectin type-III" evidence="3">
    <location>
        <begin position="896"/>
        <end position="982"/>
    </location>
</feature>
<dbReference type="GO" id="GO:0016787">
    <property type="term" value="F:hydrolase activity"/>
    <property type="evidence" value="ECO:0007669"/>
    <property type="project" value="InterPro"/>
</dbReference>
<dbReference type="InterPro" id="IPR007110">
    <property type="entry name" value="Ig-like_dom"/>
</dbReference>
<dbReference type="InterPro" id="IPR029052">
    <property type="entry name" value="Metallo-depent_PP-like"/>
</dbReference>
<feature type="compositionally biased region" description="Low complexity" evidence="1">
    <location>
        <begin position="723"/>
        <end position="734"/>
    </location>
</feature>
<dbReference type="CDD" id="cd00063">
    <property type="entry name" value="FN3"/>
    <property type="match status" value="3"/>
</dbReference>
<feature type="domain" description="Ig-like" evidence="2">
    <location>
        <begin position="1174"/>
        <end position="1309"/>
    </location>
</feature>
<dbReference type="Gene3D" id="2.60.120.200">
    <property type="match status" value="3"/>
</dbReference>
<dbReference type="SUPFAM" id="SSF49265">
    <property type="entry name" value="Fibronectin type III"/>
    <property type="match status" value="3"/>
</dbReference>
<comment type="caution">
    <text evidence="4">The sequence shown here is derived from an EMBL/GenBank/DDBJ whole genome shotgun (WGS) entry which is preliminary data.</text>
</comment>
<feature type="domain" description="Ig-like" evidence="2">
    <location>
        <begin position="724"/>
        <end position="858"/>
    </location>
</feature>
<accession>A0A7C5VZ95</accession>
<organism evidence="4">
    <name type="scientific">Thermomicrobium roseum</name>
    <dbReference type="NCBI Taxonomy" id="500"/>
    <lineage>
        <taxon>Bacteria</taxon>
        <taxon>Pseudomonadati</taxon>
        <taxon>Thermomicrobiota</taxon>
        <taxon>Thermomicrobia</taxon>
        <taxon>Thermomicrobiales</taxon>
        <taxon>Thermomicrobiaceae</taxon>
        <taxon>Thermomicrobium</taxon>
    </lineage>
</organism>
<reference evidence="4" key="1">
    <citation type="journal article" date="2020" name="mSystems">
        <title>Genome- and Community-Level Interaction Insights into Carbon Utilization and Element Cycling Functions of Hydrothermarchaeota in Hydrothermal Sediment.</title>
        <authorList>
            <person name="Zhou Z."/>
            <person name="Liu Y."/>
            <person name="Xu W."/>
            <person name="Pan J."/>
            <person name="Luo Z.H."/>
            <person name="Li M."/>
        </authorList>
    </citation>
    <scope>NUCLEOTIDE SEQUENCE [LARGE SCALE GENOMIC DNA]</scope>
    <source>
        <strain evidence="4">SpSt-1065</strain>
    </source>
</reference>
<evidence type="ECO:0000259" key="2">
    <source>
        <dbReference type="PROSITE" id="PS50835"/>
    </source>
</evidence>
<gene>
    <name evidence="4" type="ORF">ENM21_05230</name>
</gene>
<feature type="domain" description="Fibronectin type-III" evidence="3">
    <location>
        <begin position="445"/>
        <end position="532"/>
    </location>
</feature>
<dbReference type="SMART" id="SM00060">
    <property type="entry name" value="FN3"/>
    <property type="match status" value="5"/>
</dbReference>
<dbReference type="PANTHER" id="PTHR34677:SF3">
    <property type="entry name" value="BACTERIAL IG-LIKE DOMAIN-CONTAINING PROTEIN"/>
    <property type="match status" value="1"/>
</dbReference>
<dbReference type="InterPro" id="IPR036116">
    <property type="entry name" value="FN3_sf"/>
</dbReference>
<dbReference type="InterPro" id="IPR013320">
    <property type="entry name" value="ConA-like_dom_sf"/>
</dbReference>
<dbReference type="SUPFAM" id="SSF49899">
    <property type="entry name" value="Concanavalin A-like lectins/glucanases"/>
    <property type="match status" value="1"/>
</dbReference>
<dbReference type="PANTHER" id="PTHR34677">
    <property type="match status" value="1"/>
</dbReference>
<evidence type="ECO:0000313" key="4">
    <source>
        <dbReference type="EMBL" id="HHM96599.1"/>
    </source>
</evidence>
<dbReference type="PROSITE" id="PS50853">
    <property type="entry name" value="FN3"/>
    <property type="match status" value="3"/>
</dbReference>
<protein>
    <recommendedName>
        <fullName evidence="5">Alkaline phosphatase</fullName>
    </recommendedName>
</protein>
<dbReference type="Pfam" id="PF00149">
    <property type="entry name" value="Metallophos"/>
    <property type="match status" value="1"/>
</dbReference>
<sequence>MIRGQDSAAHLLWKGSFARFLIASVLVLSIVVGQLGLSPHPVAAASCATSGPSSGLYLVTVCLTQPVSGALVSGAVTVTASATTSGAAPRVQRMIYTLDGAYLLTEFFSPYTFQLPTTQWADGQHTLAVSALMSDGFTSAATSITLFFQNGLSAPPPIPSGFRPTTGTTPPAGQPFRLVAVGDGGDDGTPSAQVAQLIGSLSPNLFLYLGDLYEKGSYSEFLNYYGESGQLFAAYRSITNPVVGNHEYEGAIAEGYLRYWQSPPNYYSVNAGGWHITALNSTSQFGQYVPGTPQYEWLMRDLQANRDACTIVYFHHPRYSIGPQGDSPALQDIWELLYQFGVELVLVGHDHNYQRWVPLDRNGQPNANGIVQVVVGTGGHGIRAFIRSDSRVAAGFDQPPAAYGVLLASLTPTQADLSFIDLAGQVRDTTSVSCHGPNDTTAPTAPTGLQASLISPQQVALQWNAATDDYSVATYEILRDGGVVATVPGSSRSIVDSNLQPDRTYTYQVTALDAIGNRSAASTPVSITTTDTLFADDFESGTLSRWSTVSGMTITTTSPHGGLYAARALSTSGTPAYAVTSLSTTTADTVVGLWFQVAARGKNEQLTLTRFLSATGSPLGLVLITTNGQLAFRNEVSGRTTTTAVTVSTSVWHQLRVRFVTGSSGRVELWYDGTLVLSTTQNFGSGTLGRLQIGEHLTKRKFDVRFDDVRVTLPPAPPPDTTPPETTLTSTPPATTSETTALFAFSANESATFLCSLDGAAAQPCTSPTTYTSLTVGTHTFSVTAVDAAGNADPTPATYSWDITAQSAPDTTLVSTPPALTNQSTATFSFTSTDAAATFECQLDTTPAVACTSPWTLTDLSEGAHTFAVRAVNGEGEADPTPASWSWTVDLTPPPAPTDVSAVATSGTQVTVTWSSVSDASGINGYDVYRDGALFARLGPVTSVNDSTVQSATTYRYTVRARDNAGNLSPDSAVATVTTSTQRLFEDDFETGNLIRWSSVNGLTVTNELPYSGSYAARALSTSGTAAYALGTLSHSTNELFYRIRFQVVTQGANNVYLEKWRSGTTSLGGIFVTSTGRLAFRNDVTAQSQTTTTQVTTGAWHTLEVHLRTGSNGLIEIWYDGVRILQSFQNFGTNALTQIQLGENGTGRTFDVRFDEVVADTGPIDAPQDTIAPETILTSTPPATTSDSSATFAFTADELATFQCSLDGAPTQPCTSPTTYTALAVGPHTFSVAATDVAGNTDPTPATYTWEITPTPAAPETTLTSTPPALTNNPDATFSFSSDDATATFQCQLDGAAPAACSSPTTLTGLAEGNHTFAVWAVNTAGTADPTPASWSWTIDLTPPAAPTGLTATSGNGRVTLNWTAASDANGLAGYDVLRNGTLLTSLGETTTYTDTTVQPNTTYEYRVVARDRAGNTSPPSDPATIATGSFVLFADDFESGTLSAWTTVSGLTITTSSPYSGNYAAQALSTSGTAAYALTTLPSSANELFVRVRFFVASQGANTVYLVKLRTSTGGSLGGVYISSTGRLGFRNDVAGQSTTTTTAVTPGSWHMLGVHIVVGTSGVVELSYDGTLVATISGNLGTTAIGRFQLGENSTGRTFDIRFDEVIVDTQPIAG</sequence>
<feature type="region of interest" description="Disordered" evidence="1">
    <location>
        <begin position="714"/>
        <end position="734"/>
    </location>
</feature>
<dbReference type="Gene3D" id="3.60.21.10">
    <property type="match status" value="1"/>
</dbReference>
<feature type="domain" description="Fibronectin type-III" evidence="3">
    <location>
        <begin position="1344"/>
        <end position="1432"/>
    </location>
</feature>
<dbReference type="InterPro" id="IPR013783">
    <property type="entry name" value="Ig-like_fold"/>
</dbReference>
<dbReference type="SUPFAM" id="SSF56300">
    <property type="entry name" value="Metallo-dependent phosphatases"/>
    <property type="match status" value="1"/>
</dbReference>
<dbReference type="Pfam" id="PF17957">
    <property type="entry name" value="Big_7"/>
    <property type="match status" value="1"/>
</dbReference>
<dbReference type="EMBL" id="DRWX01000245">
    <property type="protein sequence ID" value="HHM96599.1"/>
    <property type="molecule type" value="Genomic_DNA"/>
</dbReference>
<evidence type="ECO:0000259" key="3">
    <source>
        <dbReference type="PROSITE" id="PS50853"/>
    </source>
</evidence>
<name>A0A7C5VZ95_THERO</name>
<dbReference type="Pfam" id="PF00041">
    <property type="entry name" value="fn3"/>
    <property type="match status" value="2"/>
</dbReference>